<feature type="domain" description="DOC" evidence="7">
    <location>
        <begin position="64"/>
        <end position="249"/>
    </location>
</feature>
<comment type="similarity">
    <text evidence="1">Belongs to the APC10 family.</text>
</comment>
<name>A0AAV5QVU1_9ASCO</name>
<evidence type="ECO:0000256" key="1">
    <source>
        <dbReference type="ARBA" id="ARBA00006762"/>
    </source>
</evidence>
<dbReference type="PANTHER" id="PTHR12936">
    <property type="entry name" value="ANAPHASE-PROMOTING COMPLEX 10"/>
    <property type="match status" value="1"/>
</dbReference>
<dbReference type="GO" id="GO:0031145">
    <property type="term" value="P:anaphase-promoting complex-dependent catabolic process"/>
    <property type="evidence" value="ECO:0007669"/>
    <property type="project" value="InterPro"/>
</dbReference>
<accession>A0AAV5QVU1</accession>
<dbReference type="InterPro" id="IPR004939">
    <property type="entry name" value="APC_su10/DOC_dom"/>
</dbReference>
<reference evidence="8 9" key="1">
    <citation type="journal article" date="2023" name="Elife">
        <title>Identification of key yeast species and microbe-microbe interactions impacting larval growth of Drosophila in the wild.</title>
        <authorList>
            <person name="Mure A."/>
            <person name="Sugiura Y."/>
            <person name="Maeda R."/>
            <person name="Honda K."/>
            <person name="Sakurai N."/>
            <person name="Takahashi Y."/>
            <person name="Watada M."/>
            <person name="Katoh T."/>
            <person name="Gotoh A."/>
            <person name="Gotoh Y."/>
            <person name="Taniguchi I."/>
            <person name="Nakamura K."/>
            <person name="Hayashi T."/>
            <person name="Katayama T."/>
            <person name="Uemura T."/>
            <person name="Hattori Y."/>
        </authorList>
    </citation>
    <scope>NUCLEOTIDE SEQUENCE [LARGE SCALE GENOMIC DNA]</scope>
    <source>
        <strain evidence="8 9">SC-9</strain>
    </source>
</reference>
<dbReference type="CDD" id="cd08366">
    <property type="entry name" value="APC10"/>
    <property type="match status" value="1"/>
</dbReference>
<evidence type="ECO:0000256" key="2">
    <source>
        <dbReference type="ARBA" id="ARBA00022618"/>
    </source>
</evidence>
<dbReference type="EMBL" id="BTFZ01000020">
    <property type="protein sequence ID" value="GMM39070.1"/>
    <property type="molecule type" value="Genomic_DNA"/>
</dbReference>
<dbReference type="GO" id="GO:0005680">
    <property type="term" value="C:anaphase-promoting complex"/>
    <property type="evidence" value="ECO:0007669"/>
    <property type="project" value="InterPro"/>
</dbReference>
<keyword evidence="2" id="KW-0132">Cell division</keyword>
<dbReference type="PANTHER" id="PTHR12936:SF0">
    <property type="entry name" value="ANAPHASE-PROMOTING COMPLEX SUBUNIT 10"/>
    <property type="match status" value="1"/>
</dbReference>
<gene>
    <name evidence="8" type="ORF">DASC09_064090</name>
</gene>
<evidence type="ECO:0000256" key="4">
    <source>
        <dbReference type="ARBA" id="ARBA00022786"/>
    </source>
</evidence>
<organism evidence="8 9">
    <name type="scientific">Saccharomycopsis crataegensis</name>
    <dbReference type="NCBI Taxonomy" id="43959"/>
    <lineage>
        <taxon>Eukaryota</taxon>
        <taxon>Fungi</taxon>
        <taxon>Dikarya</taxon>
        <taxon>Ascomycota</taxon>
        <taxon>Saccharomycotina</taxon>
        <taxon>Saccharomycetes</taxon>
        <taxon>Saccharomycopsidaceae</taxon>
        <taxon>Saccharomycopsis</taxon>
    </lineage>
</organism>
<dbReference type="SMART" id="SM01337">
    <property type="entry name" value="APC10"/>
    <property type="match status" value="1"/>
</dbReference>
<dbReference type="GO" id="GO:0070979">
    <property type="term" value="P:protein K11-linked ubiquitination"/>
    <property type="evidence" value="ECO:0007669"/>
    <property type="project" value="TreeGrafter"/>
</dbReference>
<keyword evidence="3" id="KW-0498">Mitosis</keyword>
<keyword evidence="4" id="KW-0833">Ubl conjugation pathway</keyword>
<comment type="caution">
    <text evidence="8">The sequence shown here is derived from an EMBL/GenBank/DDBJ whole genome shotgun (WGS) entry which is preliminary data.</text>
</comment>
<evidence type="ECO:0000313" key="9">
    <source>
        <dbReference type="Proteomes" id="UP001360560"/>
    </source>
</evidence>
<dbReference type="Proteomes" id="UP001360560">
    <property type="component" value="Unassembled WGS sequence"/>
</dbReference>
<dbReference type="SUPFAM" id="SSF49785">
    <property type="entry name" value="Galactose-binding domain-like"/>
    <property type="match status" value="1"/>
</dbReference>
<keyword evidence="9" id="KW-1185">Reference proteome</keyword>
<keyword evidence="5" id="KW-0131">Cell cycle</keyword>
<dbReference type="InterPro" id="IPR016901">
    <property type="entry name" value="APC10/Doc1"/>
</dbReference>
<protein>
    <submittedName>
        <fullName evidence="8">Anaphase promoting complex subunit</fullName>
    </submittedName>
</protein>
<evidence type="ECO:0000256" key="5">
    <source>
        <dbReference type="ARBA" id="ARBA00023306"/>
    </source>
</evidence>
<dbReference type="AlphaFoldDB" id="A0AAV5QVU1"/>
<dbReference type="InterPro" id="IPR008979">
    <property type="entry name" value="Galactose-bd-like_sf"/>
</dbReference>
<evidence type="ECO:0000256" key="6">
    <source>
        <dbReference type="SAM" id="MobiDB-lite"/>
    </source>
</evidence>
<feature type="compositionally biased region" description="Polar residues" evidence="6">
    <location>
        <begin position="1"/>
        <end position="10"/>
    </location>
</feature>
<evidence type="ECO:0000259" key="7">
    <source>
        <dbReference type="PROSITE" id="PS51284"/>
    </source>
</evidence>
<dbReference type="RefSeq" id="XP_064856065.1">
    <property type="nucleotide sequence ID" value="XM_064999993.1"/>
</dbReference>
<feature type="compositionally biased region" description="Basic and acidic residues" evidence="6">
    <location>
        <begin position="25"/>
        <end position="35"/>
    </location>
</feature>
<dbReference type="Gene3D" id="2.60.120.260">
    <property type="entry name" value="Galactose-binding domain-like"/>
    <property type="match status" value="1"/>
</dbReference>
<evidence type="ECO:0000313" key="8">
    <source>
        <dbReference type="EMBL" id="GMM39070.1"/>
    </source>
</evidence>
<evidence type="ECO:0000256" key="3">
    <source>
        <dbReference type="ARBA" id="ARBA00022776"/>
    </source>
</evidence>
<dbReference type="PROSITE" id="PS51284">
    <property type="entry name" value="DOC"/>
    <property type="match status" value="1"/>
</dbReference>
<proteinExistence type="inferred from homology"/>
<dbReference type="GeneID" id="90077058"/>
<sequence length="265" mass="30292">MNRSNASGSFRDSIEDHLNGSGVVMDDHDEGHVIDEENEDEEEEEDDDEEEEDDEEDEKDEEILSDADMKEEYYDRLRKIEAQGLVDIGNLALWTLSSYKPGCGLQELRADSPETYWQSDGVQPHHLNIHFNKRVQIKQISIFINYFLDESYTPSKIMILAGNGSHNLKEVTTIEINEPVGWTNIEFGDARHDGILKTLFIRVVVIANHQNGKDTHIRALKLFSPISNTSFDIITNKNEQNIPQNPELSNIPFSSVKFLSESQIR</sequence>
<dbReference type="Pfam" id="PF03256">
    <property type="entry name" value="ANAPC10"/>
    <property type="match status" value="1"/>
</dbReference>
<dbReference type="GO" id="GO:0051301">
    <property type="term" value="P:cell division"/>
    <property type="evidence" value="ECO:0007669"/>
    <property type="project" value="UniProtKB-KW"/>
</dbReference>
<feature type="region of interest" description="Disordered" evidence="6">
    <location>
        <begin position="1"/>
        <end position="68"/>
    </location>
</feature>
<feature type="compositionally biased region" description="Acidic residues" evidence="6">
    <location>
        <begin position="36"/>
        <end position="65"/>
    </location>
</feature>